<dbReference type="PANTHER" id="PTHR30250:SF10">
    <property type="entry name" value="LIPOPOLYSACCHARIDE BIOSYNTHESIS PROTEIN WZXC"/>
    <property type="match status" value="1"/>
</dbReference>
<dbReference type="InterPro" id="IPR050833">
    <property type="entry name" value="Poly_Biosynth_Transport"/>
</dbReference>
<organism evidence="8 9">
    <name type="scientific">Chelatococcus reniformis</name>
    <dbReference type="NCBI Taxonomy" id="1494448"/>
    <lineage>
        <taxon>Bacteria</taxon>
        <taxon>Pseudomonadati</taxon>
        <taxon>Pseudomonadota</taxon>
        <taxon>Alphaproteobacteria</taxon>
        <taxon>Hyphomicrobiales</taxon>
        <taxon>Chelatococcaceae</taxon>
        <taxon>Chelatococcus</taxon>
    </lineage>
</organism>
<feature type="transmembrane region" description="Helical" evidence="7">
    <location>
        <begin position="445"/>
        <end position="466"/>
    </location>
</feature>
<comment type="similarity">
    <text evidence="2">Belongs to the polysaccharide synthase family.</text>
</comment>
<feature type="transmembrane region" description="Helical" evidence="7">
    <location>
        <begin position="42"/>
        <end position="66"/>
    </location>
</feature>
<evidence type="ECO:0000313" key="9">
    <source>
        <dbReference type="Proteomes" id="UP000637002"/>
    </source>
</evidence>
<dbReference type="GO" id="GO:0005886">
    <property type="term" value="C:plasma membrane"/>
    <property type="evidence" value="ECO:0007669"/>
    <property type="project" value="UniProtKB-SubCell"/>
</dbReference>
<name>A0A916UGN9_9HYPH</name>
<feature type="transmembrane region" description="Helical" evidence="7">
    <location>
        <begin position="322"/>
        <end position="344"/>
    </location>
</feature>
<evidence type="ECO:0000256" key="1">
    <source>
        <dbReference type="ARBA" id="ARBA00004651"/>
    </source>
</evidence>
<proteinExistence type="inferred from homology"/>
<evidence type="ECO:0000256" key="7">
    <source>
        <dbReference type="SAM" id="Phobius"/>
    </source>
</evidence>
<evidence type="ECO:0000256" key="2">
    <source>
        <dbReference type="ARBA" id="ARBA00007430"/>
    </source>
</evidence>
<feature type="transmembrane region" description="Helical" evidence="7">
    <location>
        <begin position="78"/>
        <end position="99"/>
    </location>
</feature>
<evidence type="ECO:0000256" key="5">
    <source>
        <dbReference type="ARBA" id="ARBA00022989"/>
    </source>
</evidence>
<dbReference type="RefSeq" id="WP_188610317.1">
    <property type="nucleotide sequence ID" value="NZ_BMGG01000006.1"/>
</dbReference>
<gene>
    <name evidence="8" type="ORF">GCM10010994_33250</name>
</gene>
<dbReference type="PANTHER" id="PTHR30250">
    <property type="entry name" value="PST FAMILY PREDICTED COLANIC ACID TRANSPORTER"/>
    <property type="match status" value="1"/>
</dbReference>
<evidence type="ECO:0000256" key="6">
    <source>
        <dbReference type="ARBA" id="ARBA00023136"/>
    </source>
</evidence>
<reference evidence="8" key="1">
    <citation type="journal article" date="2014" name="Int. J. Syst. Evol. Microbiol.">
        <title>Complete genome sequence of Corynebacterium casei LMG S-19264T (=DSM 44701T), isolated from a smear-ripened cheese.</title>
        <authorList>
            <consortium name="US DOE Joint Genome Institute (JGI-PGF)"/>
            <person name="Walter F."/>
            <person name="Albersmeier A."/>
            <person name="Kalinowski J."/>
            <person name="Ruckert C."/>
        </authorList>
    </citation>
    <scope>NUCLEOTIDE SEQUENCE</scope>
    <source>
        <strain evidence="8">CGMCC 1.12919</strain>
    </source>
</reference>
<keyword evidence="9" id="KW-1185">Reference proteome</keyword>
<keyword evidence="3" id="KW-1003">Cell membrane</keyword>
<dbReference type="Pfam" id="PF13440">
    <property type="entry name" value="Polysacc_synt_3"/>
    <property type="match status" value="1"/>
</dbReference>
<evidence type="ECO:0000256" key="4">
    <source>
        <dbReference type="ARBA" id="ARBA00022692"/>
    </source>
</evidence>
<dbReference type="CDD" id="cd13127">
    <property type="entry name" value="MATE_tuaB_like"/>
    <property type="match status" value="1"/>
</dbReference>
<dbReference type="Proteomes" id="UP000637002">
    <property type="component" value="Unassembled WGS sequence"/>
</dbReference>
<feature type="transmembrane region" description="Helical" evidence="7">
    <location>
        <begin position="413"/>
        <end position="433"/>
    </location>
</feature>
<evidence type="ECO:0000256" key="3">
    <source>
        <dbReference type="ARBA" id="ARBA00022475"/>
    </source>
</evidence>
<keyword evidence="5 7" id="KW-1133">Transmembrane helix</keyword>
<comment type="caution">
    <text evidence="8">The sequence shown here is derived from an EMBL/GenBank/DDBJ whole genome shotgun (WGS) entry which is preliminary data.</text>
</comment>
<reference evidence="8" key="2">
    <citation type="submission" date="2020-09" db="EMBL/GenBank/DDBJ databases">
        <authorList>
            <person name="Sun Q."/>
            <person name="Zhou Y."/>
        </authorList>
    </citation>
    <scope>NUCLEOTIDE SEQUENCE</scope>
    <source>
        <strain evidence="8">CGMCC 1.12919</strain>
    </source>
</reference>
<feature type="transmembrane region" description="Helical" evidence="7">
    <location>
        <begin position="284"/>
        <end position="302"/>
    </location>
</feature>
<accession>A0A916UGN9</accession>
<protein>
    <submittedName>
        <fullName evidence="8">Lipopolysaccharide biosynthesis protein</fullName>
    </submittedName>
</protein>
<sequence>MTIKRTASGAALLIAGRMIARMLDFITLLVLARILSPADFGIVAIATTVVVIVEALLELPVGLVLVRLPRVDRADVDTAFTLATLRAITVAATLALLAWPVSAFYGDPRLFALICAIGLAPAARSLCSPRLALFARDLNFKPDFALEVIGKSTSLVVAIGWALLTTSYWALVAGTLAAPLAMIVASYVIAPCRPRLSLRNWRPFASFLGWTSASQLASAINWQCDRLLLARFVTPTQFGQFSMATDLSYMPTQALVVPAMRSVMPGFVTLSADAQAIRTAYQNAVFAICAIVMPATVGLALLSEPVIRIALSDKWLPAAPILVWMALATIPELLVAPLGALAMALNQTNVLLRRSLAELSIKLPLTAIAAAFYGISGVVLVRVAVSSIICLVSMVLVRKLIALPVRNQLVGPWRIYLSSGLMACVVLVVRPWVLDASREQLPLHLAAAVALGALAYGASLFGLWLAAGRPAGVEAAVVRGLQQQIHTLKPIYDKLFGPATAR</sequence>
<keyword evidence="4 7" id="KW-0812">Transmembrane</keyword>
<feature type="transmembrane region" description="Helical" evidence="7">
    <location>
        <begin position="381"/>
        <end position="401"/>
    </location>
</feature>
<evidence type="ECO:0000313" key="8">
    <source>
        <dbReference type="EMBL" id="GGC72204.1"/>
    </source>
</evidence>
<feature type="transmembrane region" description="Helical" evidence="7">
    <location>
        <begin position="356"/>
        <end position="375"/>
    </location>
</feature>
<keyword evidence="6 7" id="KW-0472">Membrane</keyword>
<comment type="subcellular location">
    <subcellularLocation>
        <location evidence="1">Cell membrane</location>
        <topology evidence="1">Multi-pass membrane protein</topology>
    </subcellularLocation>
</comment>
<dbReference type="AlphaFoldDB" id="A0A916UGN9"/>
<feature type="transmembrane region" description="Helical" evidence="7">
    <location>
        <begin position="169"/>
        <end position="190"/>
    </location>
</feature>
<dbReference type="EMBL" id="BMGG01000006">
    <property type="protein sequence ID" value="GGC72204.1"/>
    <property type="molecule type" value="Genomic_DNA"/>
</dbReference>